<proteinExistence type="predicted"/>
<evidence type="ECO:0000256" key="5">
    <source>
        <dbReference type="SAM" id="SignalP"/>
    </source>
</evidence>
<keyword evidence="1 4" id="KW-0349">Heme</keyword>
<keyword evidence="3 4" id="KW-0408">Iron</keyword>
<protein>
    <submittedName>
        <fullName evidence="7">C-type cytochrome</fullName>
    </submittedName>
</protein>
<evidence type="ECO:0000313" key="7">
    <source>
        <dbReference type="EMBL" id="MBR9649520.1"/>
    </source>
</evidence>
<dbReference type="InterPro" id="IPR009056">
    <property type="entry name" value="Cyt_c-like_dom"/>
</dbReference>
<keyword evidence="8" id="KW-1185">Reference proteome</keyword>
<dbReference type="RefSeq" id="WP_212699036.1">
    <property type="nucleotide sequence ID" value="NZ_JADMKU010000001.1"/>
</dbReference>
<feature type="domain" description="Cytochrome c" evidence="6">
    <location>
        <begin position="141"/>
        <end position="238"/>
    </location>
</feature>
<comment type="caution">
    <text evidence="7">The sequence shown here is derived from an EMBL/GenBank/DDBJ whole genome shotgun (WGS) entry which is preliminary data.</text>
</comment>
<accession>A0ABS5HKI7</accession>
<dbReference type="SUPFAM" id="SSF46626">
    <property type="entry name" value="Cytochrome c"/>
    <property type="match status" value="1"/>
</dbReference>
<evidence type="ECO:0000256" key="1">
    <source>
        <dbReference type="ARBA" id="ARBA00022617"/>
    </source>
</evidence>
<evidence type="ECO:0000256" key="3">
    <source>
        <dbReference type="ARBA" id="ARBA00023004"/>
    </source>
</evidence>
<dbReference type="PROSITE" id="PS51007">
    <property type="entry name" value="CYTC"/>
    <property type="match status" value="1"/>
</dbReference>
<gene>
    <name evidence="7" type="ORF">IT775_00090</name>
</gene>
<dbReference type="InterPro" id="IPR036909">
    <property type="entry name" value="Cyt_c-like_dom_sf"/>
</dbReference>
<dbReference type="EMBL" id="JADMKU010000001">
    <property type="protein sequence ID" value="MBR9649520.1"/>
    <property type="molecule type" value="Genomic_DNA"/>
</dbReference>
<sequence length="249" mass="27369">MPVKLAKHLFAVLVFLCLGSAGATEEERQFRLRADPELERSGLMRFVLPRFTLKTGRRVELVTDQADMVFAVLPDGTPVVARGPRVFSARLDSDNSAAKRFYDWLLSDVGQATLLDFTPETGPRFAPVTVKGAVEEVVFEGDVALGAAVAGRHCTRCHRVSPEDRSTIGSTPSFMALRALPDWHERFTAFFALNPHPSFLRVEGVSPEFDPGRPPTITPVVVTPEEVDALLAYVSTVTPADLGEEIRHQ</sequence>
<evidence type="ECO:0000256" key="4">
    <source>
        <dbReference type="PROSITE-ProRule" id="PRU00433"/>
    </source>
</evidence>
<feature type="chain" id="PRO_5047172817" evidence="5">
    <location>
        <begin position="24"/>
        <end position="249"/>
    </location>
</feature>
<feature type="signal peptide" evidence="5">
    <location>
        <begin position="1"/>
        <end position="23"/>
    </location>
</feature>
<evidence type="ECO:0000313" key="8">
    <source>
        <dbReference type="Proteomes" id="UP001195941"/>
    </source>
</evidence>
<name>A0ABS5HKI7_9RHOB</name>
<dbReference type="Gene3D" id="1.10.760.10">
    <property type="entry name" value="Cytochrome c-like domain"/>
    <property type="match status" value="1"/>
</dbReference>
<dbReference type="Pfam" id="PF00034">
    <property type="entry name" value="Cytochrom_C"/>
    <property type="match status" value="1"/>
</dbReference>
<keyword evidence="2 4" id="KW-0479">Metal-binding</keyword>
<reference evidence="7 8" key="1">
    <citation type="journal article" date="2021" name="Arch. Microbiol.">
        <title>Thalassobius aquimarinus sp. nov., isolated from the Sea of Japan seashore.</title>
        <authorList>
            <person name="Kurilenko V.V."/>
            <person name="Romanenko L.A."/>
            <person name="Chernysheva N.Y."/>
            <person name="Velansky P.V."/>
            <person name="Tekutyeva L.A."/>
            <person name="Isaeva M.P."/>
            <person name="Mikhailov V.V."/>
        </authorList>
    </citation>
    <scope>NUCLEOTIDE SEQUENCE [LARGE SCALE GENOMIC DNA]</scope>
    <source>
        <strain evidence="7 8">KMM 8518</strain>
    </source>
</reference>
<evidence type="ECO:0000259" key="6">
    <source>
        <dbReference type="PROSITE" id="PS51007"/>
    </source>
</evidence>
<organism evidence="7 8">
    <name type="scientific">Thalassovita aquimarina</name>
    <dbReference type="NCBI Taxonomy" id="2785917"/>
    <lineage>
        <taxon>Bacteria</taxon>
        <taxon>Pseudomonadati</taxon>
        <taxon>Pseudomonadota</taxon>
        <taxon>Alphaproteobacteria</taxon>
        <taxon>Rhodobacterales</taxon>
        <taxon>Roseobacteraceae</taxon>
        <taxon>Thalassovita</taxon>
    </lineage>
</organism>
<keyword evidence="5" id="KW-0732">Signal</keyword>
<dbReference type="Proteomes" id="UP001195941">
    <property type="component" value="Unassembled WGS sequence"/>
</dbReference>
<evidence type="ECO:0000256" key="2">
    <source>
        <dbReference type="ARBA" id="ARBA00022723"/>
    </source>
</evidence>